<evidence type="ECO:0000313" key="2">
    <source>
        <dbReference type="Proteomes" id="UP001341840"/>
    </source>
</evidence>
<evidence type="ECO:0000313" key="1">
    <source>
        <dbReference type="EMBL" id="MED6158672.1"/>
    </source>
</evidence>
<comment type="caution">
    <text evidence="1">The sequence shown here is derived from an EMBL/GenBank/DDBJ whole genome shotgun (WGS) entry which is preliminary data.</text>
</comment>
<reference evidence="1 2" key="1">
    <citation type="journal article" date="2023" name="Plants (Basel)">
        <title>Bridging the Gap: Combining Genomics and Transcriptomics Approaches to Understand Stylosanthes scabra, an Orphan Legume from the Brazilian Caatinga.</title>
        <authorList>
            <person name="Ferreira-Neto J.R.C."/>
            <person name="da Silva M.D."/>
            <person name="Binneck E."/>
            <person name="de Melo N.F."/>
            <person name="da Silva R.H."/>
            <person name="de Melo A.L.T.M."/>
            <person name="Pandolfi V."/>
            <person name="Bustamante F.O."/>
            <person name="Brasileiro-Vidal A.C."/>
            <person name="Benko-Iseppon A.M."/>
        </authorList>
    </citation>
    <scope>NUCLEOTIDE SEQUENCE [LARGE SCALE GENOMIC DNA]</scope>
    <source>
        <tissue evidence="1">Leaves</tissue>
    </source>
</reference>
<dbReference type="PANTHER" id="PTHR37734">
    <property type="entry name" value="LARGE RIBOSOMAL RNA SUBUNIT ACCUMULATION PROTEIN YCED HOMOLOG 2, CHLOROPLASTIC"/>
    <property type="match status" value="1"/>
</dbReference>
<organism evidence="1 2">
    <name type="scientific">Stylosanthes scabra</name>
    <dbReference type="NCBI Taxonomy" id="79078"/>
    <lineage>
        <taxon>Eukaryota</taxon>
        <taxon>Viridiplantae</taxon>
        <taxon>Streptophyta</taxon>
        <taxon>Embryophyta</taxon>
        <taxon>Tracheophyta</taxon>
        <taxon>Spermatophyta</taxon>
        <taxon>Magnoliopsida</taxon>
        <taxon>eudicotyledons</taxon>
        <taxon>Gunneridae</taxon>
        <taxon>Pentapetalae</taxon>
        <taxon>rosids</taxon>
        <taxon>fabids</taxon>
        <taxon>Fabales</taxon>
        <taxon>Fabaceae</taxon>
        <taxon>Papilionoideae</taxon>
        <taxon>50 kb inversion clade</taxon>
        <taxon>dalbergioids sensu lato</taxon>
        <taxon>Dalbergieae</taxon>
        <taxon>Pterocarpus clade</taxon>
        <taxon>Stylosanthes</taxon>
    </lineage>
</organism>
<proteinExistence type="predicted"/>
<dbReference type="InterPro" id="IPR044985">
    <property type="entry name" value="YceD_plant"/>
</dbReference>
<gene>
    <name evidence="1" type="ORF">PIB30_034917</name>
</gene>
<sequence length="89" mass="9975">MANRDDRKIQLPEIGGDPSVIYVRPGSEVNLDSLVQDAIRLNSTVKDTCSELCEKSEGTILFSSGQSKAYVDKRWFSRLLELKKKKANS</sequence>
<name>A0ABU6UBP3_9FABA</name>
<dbReference type="Proteomes" id="UP001341840">
    <property type="component" value="Unassembled WGS sequence"/>
</dbReference>
<accession>A0ABU6UBP3</accession>
<dbReference type="EMBL" id="JASCZI010120993">
    <property type="protein sequence ID" value="MED6158672.1"/>
    <property type="molecule type" value="Genomic_DNA"/>
</dbReference>
<dbReference type="PANTHER" id="PTHR37734:SF1">
    <property type="entry name" value="LARGE RIBOSOMAL RNA SUBUNIT ACCUMULATION PROTEIN YCED HOMOLOG 2, CHLOROPLASTIC"/>
    <property type="match status" value="1"/>
</dbReference>
<keyword evidence="2" id="KW-1185">Reference proteome</keyword>
<protein>
    <submittedName>
        <fullName evidence="1">Uncharacterized protein</fullName>
    </submittedName>
</protein>